<dbReference type="Proteomes" id="UP000489961">
    <property type="component" value="Unassembled WGS sequence"/>
</dbReference>
<accession>A0A811GEK7</accession>
<evidence type="ECO:0000313" key="2">
    <source>
        <dbReference type="Proteomes" id="UP000489961"/>
    </source>
</evidence>
<organism evidence="1 2">
    <name type="scientific">Acinetobacter bouvetii</name>
    <dbReference type="NCBI Taxonomy" id="202951"/>
    <lineage>
        <taxon>Bacteria</taxon>
        <taxon>Pseudomonadati</taxon>
        <taxon>Pseudomonadota</taxon>
        <taxon>Gammaproteobacteria</taxon>
        <taxon>Moraxellales</taxon>
        <taxon>Moraxellaceae</taxon>
        <taxon>Acinetobacter</taxon>
    </lineage>
</organism>
<dbReference type="EMBL" id="CADDTS010000054">
    <property type="protein sequence ID" value="CAB1223333.1"/>
    <property type="molecule type" value="Genomic_DNA"/>
</dbReference>
<protein>
    <submittedName>
        <fullName evidence="1">Uncharacterized protein</fullName>
    </submittedName>
</protein>
<dbReference type="RefSeq" id="WP_174560949.1">
    <property type="nucleotide sequence ID" value="NZ_CADDTS010000054.1"/>
</dbReference>
<evidence type="ECO:0000313" key="1">
    <source>
        <dbReference type="EMBL" id="CAB1223333.1"/>
    </source>
</evidence>
<name>A0A811GEK7_9GAMM</name>
<dbReference type="AlphaFoldDB" id="A0A811GEK7"/>
<proteinExistence type="predicted"/>
<gene>
    <name evidence="1" type="ORF">SFB21_3258</name>
</gene>
<reference evidence="1 2" key="1">
    <citation type="submission" date="2020-02" db="EMBL/GenBank/DDBJ databases">
        <authorList>
            <person name="Chaudhuri R."/>
        </authorList>
    </citation>
    <scope>NUCLEOTIDE SEQUENCE [LARGE SCALE GENOMIC DNA]</scope>
    <source>
        <strain evidence="1">SFB21</strain>
    </source>
</reference>
<comment type="caution">
    <text evidence="1">The sequence shown here is derived from an EMBL/GenBank/DDBJ whole genome shotgun (WGS) entry which is preliminary data.</text>
</comment>
<sequence length="316" mass="36271">MSLMSILKSSAPKCKEVKEIIKSVAPKKTDFKTYSDIPPFTNYEVLSEHKLTSSYDSGLVGTAFDYLSKIICAYHTNTEFSAKEFERPKITSFLEETKNKSILTLYKKMQNHIDSLLANKSNTLEISEEFIGGIILMAKLENLWRSGFLPVATKKDILKPTDKVVYDDIFSLVKNFDDVFIKNGLVKPDSLITYNPSYSANIYVALGGIDADICIDETLYDFKSTKNQGFMIKDSMQITSYYLFYLMDRIMSSTVQMQCHRIERIALYKARFGQIEYFDVKNIPEKDLKHAISELNRMFKLGMPEQKIKDFKAYSA</sequence>